<feature type="binding site" description="axial binding residue" evidence="9">
    <location>
        <position position="48"/>
    </location>
    <ligand>
        <name>heme</name>
        <dbReference type="ChEBI" id="CHEBI:30413"/>
    </ligand>
    <ligandPart>
        <name>Fe</name>
        <dbReference type="ChEBI" id="CHEBI:18248"/>
    </ligandPart>
</feature>
<name>A0A9P4JK94_9PLEO</name>
<gene>
    <name evidence="12" type="ORF">GQ43DRAFT_474334</name>
</gene>
<accession>A0A9P4JK94</accession>
<evidence type="ECO:0000256" key="2">
    <source>
        <dbReference type="ARBA" id="ARBA00004613"/>
    </source>
</evidence>
<keyword evidence="9" id="KW-0408">Iron</keyword>
<evidence type="ECO:0000256" key="8">
    <source>
        <dbReference type="ARBA" id="ARBA00023288"/>
    </source>
</evidence>
<evidence type="ECO:0000256" key="6">
    <source>
        <dbReference type="ARBA" id="ARBA00022729"/>
    </source>
</evidence>
<feature type="chain" id="PRO_5040461690" description="CFEM domain-containing protein" evidence="10">
    <location>
        <begin position="21"/>
        <end position="85"/>
    </location>
</feature>
<evidence type="ECO:0000256" key="1">
    <source>
        <dbReference type="ARBA" id="ARBA00004589"/>
    </source>
</evidence>
<keyword evidence="4" id="KW-0964">Secreted</keyword>
<comment type="similarity">
    <text evidence="3">Belongs to the RBT5 family.</text>
</comment>
<protein>
    <recommendedName>
        <fullName evidence="11">CFEM domain-containing protein</fullName>
    </recommendedName>
</protein>
<dbReference type="AlphaFoldDB" id="A0A9P4JK94"/>
<feature type="signal peptide" evidence="10">
    <location>
        <begin position="1"/>
        <end position="20"/>
    </location>
</feature>
<proteinExistence type="inferred from homology"/>
<feature type="domain" description="CFEM" evidence="11">
    <location>
        <begin position="1"/>
        <end position="85"/>
    </location>
</feature>
<dbReference type="OrthoDB" id="3785142at2759"/>
<keyword evidence="9" id="KW-0349">Heme</keyword>
<keyword evidence="6 10" id="KW-0732">Signal</keyword>
<keyword evidence="13" id="KW-1185">Reference proteome</keyword>
<comment type="caution">
    <text evidence="9">Lacks conserved residue(s) required for the propagation of feature annotation.</text>
</comment>
<keyword evidence="5" id="KW-0336">GPI-anchor</keyword>
<evidence type="ECO:0000256" key="4">
    <source>
        <dbReference type="ARBA" id="ARBA00022525"/>
    </source>
</evidence>
<dbReference type="GO" id="GO:0098552">
    <property type="term" value="C:side of membrane"/>
    <property type="evidence" value="ECO:0007669"/>
    <property type="project" value="UniProtKB-KW"/>
</dbReference>
<dbReference type="GO" id="GO:0046872">
    <property type="term" value="F:metal ion binding"/>
    <property type="evidence" value="ECO:0007669"/>
    <property type="project" value="UniProtKB-UniRule"/>
</dbReference>
<comment type="caution">
    <text evidence="12">The sequence shown here is derived from an EMBL/GenBank/DDBJ whole genome shotgun (WGS) entry which is preliminary data.</text>
</comment>
<keyword evidence="5" id="KW-0325">Glycoprotein</keyword>
<dbReference type="PROSITE" id="PS52012">
    <property type="entry name" value="CFEM"/>
    <property type="match status" value="1"/>
</dbReference>
<evidence type="ECO:0000256" key="5">
    <source>
        <dbReference type="ARBA" id="ARBA00022622"/>
    </source>
</evidence>
<comment type="subcellular location">
    <subcellularLocation>
        <location evidence="1">Membrane</location>
        <topology evidence="1">Lipid-anchor</topology>
        <topology evidence="1">GPI-anchor</topology>
    </subcellularLocation>
    <subcellularLocation>
        <location evidence="2">Secreted</location>
    </subcellularLocation>
</comment>
<sequence length="85" mass="9367">MYFNHLITFFLAFVISVAVAVDVEDLPSCSQDCFDQSVALSGCNPDTDKACLCDDFFDEMTYCVSATCGITDNLATLDFLDDKCH</sequence>
<dbReference type="Proteomes" id="UP000799536">
    <property type="component" value="Unassembled WGS sequence"/>
</dbReference>
<evidence type="ECO:0000256" key="7">
    <source>
        <dbReference type="ARBA" id="ARBA00023157"/>
    </source>
</evidence>
<dbReference type="Pfam" id="PF05730">
    <property type="entry name" value="CFEM"/>
    <property type="match status" value="1"/>
</dbReference>
<organism evidence="12 13">
    <name type="scientific">Delitschia confertaspora ATCC 74209</name>
    <dbReference type="NCBI Taxonomy" id="1513339"/>
    <lineage>
        <taxon>Eukaryota</taxon>
        <taxon>Fungi</taxon>
        <taxon>Dikarya</taxon>
        <taxon>Ascomycota</taxon>
        <taxon>Pezizomycotina</taxon>
        <taxon>Dothideomycetes</taxon>
        <taxon>Pleosporomycetidae</taxon>
        <taxon>Pleosporales</taxon>
        <taxon>Delitschiaceae</taxon>
        <taxon>Delitschia</taxon>
    </lineage>
</organism>
<reference evidence="12" key="1">
    <citation type="journal article" date="2020" name="Stud. Mycol.">
        <title>101 Dothideomycetes genomes: a test case for predicting lifestyles and emergence of pathogens.</title>
        <authorList>
            <person name="Haridas S."/>
            <person name="Albert R."/>
            <person name="Binder M."/>
            <person name="Bloem J."/>
            <person name="Labutti K."/>
            <person name="Salamov A."/>
            <person name="Andreopoulos B."/>
            <person name="Baker S."/>
            <person name="Barry K."/>
            <person name="Bills G."/>
            <person name="Bluhm B."/>
            <person name="Cannon C."/>
            <person name="Castanera R."/>
            <person name="Culley D."/>
            <person name="Daum C."/>
            <person name="Ezra D."/>
            <person name="Gonzalez J."/>
            <person name="Henrissat B."/>
            <person name="Kuo A."/>
            <person name="Liang C."/>
            <person name="Lipzen A."/>
            <person name="Lutzoni F."/>
            <person name="Magnuson J."/>
            <person name="Mondo S."/>
            <person name="Nolan M."/>
            <person name="Ohm R."/>
            <person name="Pangilinan J."/>
            <person name="Park H.-J."/>
            <person name="Ramirez L."/>
            <person name="Alfaro M."/>
            <person name="Sun H."/>
            <person name="Tritt A."/>
            <person name="Yoshinaga Y."/>
            <person name="Zwiers L.-H."/>
            <person name="Turgeon B."/>
            <person name="Goodwin S."/>
            <person name="Spatafora J."/>
            <person name="Crous P."/>
            <person name="Grigoriev I."/>
        </authorList>
    </citation>
    <scope>NUCLEOTIDE SEQUENCE</scope>
    <source>
        <strain evidence="12">ATCC 74209</strain>
    </source>
</reference>
<dbReference type="EMBL" id="ML994126">
    <property type="protein sequence ID" value="KAF2198679.1"/>
    <property type="molecule type" value="Genomic_DNA"/>
</dbReference>
<dbReference type="GO" id="GO:0005576">
    <property type="term" value="C:extracellular region"/>
    <property type="evidence" value="ECO:0007669"/>
    <property type="project" value="UniProtKB-SubCell"/>
</dbReference>
<evidence type="ECO:0000256" key="9">
    <source>
        <dbReference type="PROSITE-ProRule" id="PRU01356"/>
    </source>
</evidence>
<keyword evidence="9" id="KW-0479">Metal-binding</keyword>
<evidence type="ECO:0000313" key="13">
    <source>
        <dbReference type="Proteomes" id="UP000799536"/>
    </source>
</evidence>
<evidence type="ECO:0000256" key="10">
    <source>
        <dbReference type="SAM" id="SignalP"/>
    </source>
</evidence>
<keyword evidence="7" id="KW-1015">Disulfide bond</keyword>
<keyword evidence="5" id="KW-0472">Membrane</keyword>
<evidence type="ECO:0000313" key="12">
    <source>
        <dbReference type="EMBL" id="KAF2198679.1"/>
    </source>
</evidence>
<dbReference type="InterPro" id="IPR008427">
    <property type="entry name" value="Extracellular_membr_CFEM_dom"/>
</dbReference>
<evidence type="ECO:0000256" key="3">
    <source>
        <dbReference type="ARBA" id="ARBA00010031"/>
    </source>
</evidence>
<keyword evidence="8" id="KW-0449">Lipoprotein</keyword>
<evidence type="ECO:0000259" key="11">
    <source>
        <dbReference type="PROSITE" id="PS52012"/>
    </source>
</evidence>